<protein>
    <recommendedName>
        <fullName evidence="1">Reverse transcriptase zinc-binding domain-containing protein</fullName>
    </recommendedName>
</protein>
<dbReference type="EMBL" id="OIVN01000883">
    <property type="protein sequence ID" value="SPC86877.1"/>
    <property type="molecule type" value="Genomic_DNA"/>
</dbReference>
<feature type="domain" description="Reverse transcriptase zinc-binding" evidence="1">
    <location>
        <begin position="430"/>
        <end position="525"/>
    </location>
</feature>
<organism evidence="2">
    <name type="scientific">Fagus sylvatica</name>
    <name type="common">Beechnut</name>
    <dbReference type="NCBI Taxonomy" id="28930"/>
    <lineage>
        <taxon>Eukaryota</taxon>
        <taxon>Viridiplantae</taxon>
        <taxon>Streptophyta</taxon>
        <taxon>Embryophyta</taxon>
        <taxon>Tracheophyta</taxon>
        <taxon>Spermatophyta</taxon>
        <taxon>Magnoliopsida</taxon>
        <taxon>eudicotyledons</taxon>
        <taxon>Gunneridae</taxon>
        <taxon>Pentapetalae</taxon>
        <taxon>rosids</taxon>
        <taxon>fabids</taxon>
        <taxon>Fagales</taxon>
        <taxon>Fagaceae</taxon>
        <taxon>Fagus</taxon>
    </lineage>
</organism>
<evidence type="ECO:0000259" key="1">
    <source>
        <dbReference type="Pfam" id="PF13966"/>
    </source>
</evidence>
<gene>
    <name evidence="2" type="ORF">FSB_LOCUS14759</name>
</gene>
<sequence>MEIGALLLLDNNDTSLSLKDIYAKVSEGSWELFEVYRHMKSLGYVIGRHGIAWSTKGVKSNYQSVSLQGSIQSSKVVDVESKDERSIIGLFNDMHINEARPVFDVYLPNSKFRKSSPGAPSFVLCLTRADLPSIADVQVLERLCGEGLNGLIKKSTLQGEIHGVSLCPRGPKITNLFFADDSLLFCRASILECHKIQEILTIYEKASGQQLNRAKTTLFFTRNTPQAMQEELKDILGVFSIQQYEKYLGLPSLIGKAKITCFSQIKERVWSKMKGWKEKLLSQAGREILIKAVIQAISTYTMNCFKLPVTLCKEIEDKVRGSFAWRSILKAKDLIKSGLSWRVGDGTQIPIKGSSWLLEEGHRRVLSPLTNIPTDTKVAELIHGSLPTWNVTKIQNLFLPYDADAILKIPLGGRVQEDKLFWFSTRDGKYTVHSGYKLLLKDARATQPKSSRQWDPDPLWKRIWGACVPTKIKSFLWRACHDSLPTKSGLFHRKVIPSPLCDLCREYHENGLHALWSCQSVSQVWKSAPGFSDIRNSAPMSFSDLVRRVVQSDSDHFLEKFAVTCWFIWHKRNLDRLNLPSKDYSQTWNRAQAYLHEFLSVTTAEKVERPKPPPVRWKPPLTNYYKANFDGAIFKESNSGGIGVVIRDNAGMVIATVKPEDAKALLQEFQGFSMSHTRRSGNSIAHALARRASDCNSSLIWLEEVPPDITHGRSFPVGQFSFNVAFIATRNHFHQEQLMPNSFHAIFAFINPVVLNLLELSFIPRLSPTDSIRTLCIAVDHGLAITCPTRELRSVRRRSNSAHWLVAATTFRDQGNLLPL</sequence>
<proteinExistence type="predicted"/>
<evidence type="ECO:0000313" key="2">
    <source>
        <dbReference type="EMBL" id="SPC86877.1"/>
    </source>
</evidence>
<dbReference type="Pfam" id="PF13966">
    <property type="entry name" value="zf-RVT"/>
    <property type="match status" value="1"/>
</dbReference>
<dbReference type="PANTHER" id="PTHR33116">
    <property type="entry name" value="REVERSE TRANSCRIPTASE ZINC-BINDING DOMAIN-CONTAINING PROTEIN-RELATED-RELATED"/>
    <property type="match status" value="1"/>
</dbReference>
<dbReference type="PANTHER" id="PTHR33116:SF86">
    <property type="entry name" value="REVERSE TRANSCRIPTASE DOMAIN-CONTAINING PROTEIN"/>
    <property type="match status" value="1"/>
</dbReference>
<name>A0A2N9F7G9_FAGSY</name>
<reference evidence="2" key="1">
    <citation type="submission" date="2018-02" db="EMBL/GenBank/DDBJ databases">
        <authorList>
            <person name="Cohen D.B."/>
            <person name="Kent A.D."/>
        </authorList>
    </citation>
    <scope>NUCLEOTIDE SEQUENCE</scope>
</reference>
<accession>A0A2N9F7G9</accession>
<dbReference type="InterPro" id="IPR026960">
    <property type="entry name" value="RVT-Znf"/>
</dbReference>
<dbReference type="AlphaFoldDB" id="A0A2N9F7G9"/>